<dbReference type="RefSeq" id="WP_103991279.1">
    <property type="nucleotide sequence ID" value="NZ_CP031311.1"/>
</dbReference>
<evidence type="ECO:0000313" key="4">
    <source>
        <dbReference type="EMBL" id="SEG02950.1"/>
    </source>
</evidence>
<dbReference type="InterPro" id="IPR036118">
    <property type="entry name" value="UreE_N_sf"/>
</dbReference>
<proteinExistence type="predicted"/>
<organism evidence="4 5">
    <name type="scientific">Halobellus limi</name>
    <dbReference type="NCBI Taxonomy" id="699433"/>
    <lineage>
        <taxon>Archaea</taxon>
        <taxon>Methanobacteriati</taxon>
        <taxon>Methanobacteriota</taxon>
        <taxon>Stenosarchaea group</taxon>
        <taxon>Halobacteria</taxon>
        <taxon>Halobacteriales</taxon>
        <taxon>Haloferacaceae</taxon>
        <taxon>Halobellus</taxon>
    </lineage>
</organism>
<dbReference type="Pfam" id="PF02814">
    <property type="entry name" value="UreE_N"/>
    <property type="match status" value="1"/>
</dbReference>
<sequence length="269" mass="28441">MLLADTYLGHRDEVDIDPADARSVTLTDEERRRSRVRTTTDDGTDLGIVVGEILGDGDVLATGDGSPVLVSLASATALVVDLGDAADAELTAAVALGHAAGNRHWDLAIDGDCAYFPVTEDRERMESEVGPHLPAGATIRYDTVSPALFDDGSAGAQPAVTDHTHSGAGGGHSHDHDDGHGHSHGHSHSHDEAEHGHDHSHEHSHDHDGDEHGHDQTHNHDHGHGHSHGHDEEERSGDDDHGHRYVLEHGHGRGQDGGGGTVPEDATDE</sequence>
<evidence type="ECO:0000313" key="3">
    <source>
        <dbReference type="EMBL" id="QCC48804.1"/>
    </source>
</evidence>
<dbReference type="AlphaFoldDB" id="A0A1H5WUM8"/>
<evidence type="ECO:0000313" key="6">
    <source>
        <dbReference type="Proteomes" id="UP000296733"/>
    </source>
</evidence>
<dbReference type="SMART" id="SM00988">
    <property type="entry name" value="UreE_N"/>
    <property type="match status" value="1"/>
</dbReference>
<dbReference type="GeneID" id="79020992"/>
<evidence type="ECO:0000313" key="5">
    <source>
        <dbReference type="Proteomes" id="UP000236740"/>
    </source>
</evidence>
<reference evidence="4 5" key="1">
    <citation type="submission" date="2016-10" db="EMBL/GenBank/DDBJ databases">
        <authorList>
            <person name="de Groot N.N."/>
        </authorList>
    </citation>
    <scope>NUCLEOTIDE SEQUENCE [LARGE SCALE GENOMIC DNA]</scope>
    <source>
        <strain evidence="4 5">CGMCC 1.10331</strain>
    </source>
</reference>
<gene>
    <name evidence="3" type="ORF">DV707_00830</name>
    <name evidence="4" type="ORF">SAMN04488133_1395</name>
</gene>
<feature type="compositionally biased region" description="Basic and acidic residues" evidence="1">
    <location>
        <begin position="188"/>
        <end position="254"/>
    </location>
</feature>
<dbReference type="Gene3D" id="2.60.260.20">
    <property type="entry name" value="Urease metallochaperone UreE, N-terminal domain"/>
    <property type="match status" value="1"/>
</dbReference>
<dbReference type="Proteomes" id="UP000296733">
    <property type="component" value="Chromosome"/>
</dbReference>
<dbReference type="InterPro" id="IPR004029">
    <property type="entry name" value="UreE_N"/>
</dbReference>
<dbReference type="SUPFAM" id="SSF69287">
    <property type="entry name" value="Urease metallochaperone UreE, N-terminal domain"/>
    <property type="match status" value="1"/>
</dbReference>
<feature type="region of interest" description="Disordered" evidence="1">
    <location>
        <begin position="149"/>
        <end position="269"/>
    </location>
</feature>
<feature type="domain" description="UreE urease accessory N-terminal" evidence="2">
    <location>
        <begin position="7"/>
        <end position="68"/>
    </location>
</feature>
<reference evidence="3 6" key="2">
    <citation type="journal article" date="2019" name="Nat. Commun.">
        <title>A new type of DNA phosphorothioation-based antiviral system in archaea.</title>
        <authorList>
            <person name="Xiong L."/>
            <person name="Liu S."/>
            <person name="Chen S."/>
            <person name="Xiao Y."/>
            <person name="Zhu B."/>
            <person name="Gao Y."/>
            <person name="Zhang Y."/>
            <person name="Chen B."/>
            <person name="Luo J."/>
            <person name="Deng Z."/>
            <person name="Chen X."/>
            <person name="Wang L."/>
            <person name="Chen S."/>
        </authorList>
    </citation>
    <scope>NUCLEOTIDE SEQUENCE [LARGE SCALE GENOMIC DNA]</scope>
    <source>
        <strain evidence="3 6">CGMCC 1.10331</strain>
    </source>
</reference>
<dbReference type="Proteomes" id="UP000236740">
    <property type="component" value="Unassembled WGS sequence"/>
</dbReference>
<dbReference type="KEGG" id="hlm:DV707_00830"/>
<feature type="compositionally biased region" description="Basic and acidic residues" evidence="1">
    <location>
        <begin position="172"/>
        <end position="181"/>
    </location>
</feature>
<name>A0A1H5WUM8_9EURY</name>
<protein>
    <submittedName>
        <fullName evidence="3 4">Urease accessory protein</fullName>
    </submittedName>
</protein>
<evidence type="ECO:0000256" key="1">
    <source>
        <dbReference type="SAM" id="MobiDB-lite"/>
    </source>
</evidence>
<evidence type="ECO:0000259" key="2">
    <source>
        <dbReference type="SMART" id="SM00988"/>
    </source>
</evidence>
<dbReference type="EMBL" id="CP031311">
    <property type="protein sequence ID" value="QCC48804.1"/>
    <property type="molecule type" value="Genomic_DNA"/>
</dbReference>
<accession>A0A1H5WUM8</accession>
<dbReference type="EMBL" id="FNVN01000001">
    <property type="protein sequence ID" value="SEG02950.1"/>
    <property type="molecule type" value="Genomic_DNA"/>
</dbReference>
<dbReference type="OrthoDB" id="241983at2157"/>
<keyword evidence="5" id="KW-1185">Reference proteome</keyword>